<dbReference type="Pfam" id="PF12802">
    <property type="entry name" value="MarR_2"/>
    <property type="match status" value="1"/>
</dbReference>
<dbReference type="CDD" id="cd00090">
    <property type="entry name" value="HTH_ARSR"/>
    <property type="match status" value="1"/>
</dbReference>
<organism evidence="5 6">
    <name type="scientific">Methanocella conradii (strain DSM 24694 / JCM 17849 / CGMCC 1.5162 / HZ254)</name>
    <dbReference type="NCBI Taxonomy" id="1041930"/>
    <lineage>
        <taxon>Archaea</taxon>
        <taxon>Methanobacteriati</taxon>
        <taxon>Methanobacteriota</taxon>
        <taxon>Stenosarchaea group</taxon>
        <taxon>Methanomicrobia</taxon>
        <taxon>Methanocellales</taxon>
        <taxon>Methanocellaceae</taxon>
        <taxon>Methanocella</taxon>
    </lineage>
</organism>
<evidence type="ECO:0000313" key="5">
    <source>
        <dbReference type="EMBL" id="AFC99653.1"/>
    </source>
</evidence>
<evidence type="ECO:0000313" key="6">
    <source>
        <dbReference type="Proteomes" id="UP000005233"/>
    </source>
</evidence>
<dbReference type="InterPro" id="IPR000835">
    <property type="entry name" value="HTH_MarR-typ"/>
</dbReference>
<protein>
    <submittedName>
        <fullName evidence="5">Transcriptional regulator, TrmB</fullName>
    </submittedName>
</protein>
<dbReference type="KEGG" id="mez:Mtc_0893"/>
<evidence type="ECO:0000256" key="1">
    <source>
        <dbReference type="ARBA" id="ARBA00023015"/>
    </source>
</evidence>
<dbReference type="InterPro" id="IPR036390">
    <property type="entry name" value="WH_DNA-bd_sf"/>
</dbReference>
<dbReference type="STRING" id="1041930.Mtc_0893"/>
<gene>
    <name evidence="5" type="ordered locus">Mtc_0893</name>
</gene>
<reference evidence="5 6" key="1">
    <citation type="journal article" date="2012" name="J. Bacteriol.">
        <title>Complete genome sequence of a thermophilic methanogen, Methanocella conradii HZ254, isolated from Chinese rice field soil.</title>
        <authorList>
            <person name="Lu Z."/>
            <person name="Lu Y."/>
        </authorList>
    </citation>
    <scope>NUCLEOTIDE SEQUENCE [LARGE SCALE GENOMIC DNA]</scope>
    <source>
        <strain evidence="6">DSM 24694 / JCM 17849 / CGMCC 1.5162 / HZ254</strain>
    </source>
</reference>
<dbReference type="AlphaFoldDB" id="H8I496"/>
<dbReference type="EMBL" id="CP003243">
    <property type="protein sequence ID" value="AFC99653.1"/>
    <property type="molecule type" value="Genomic_DNA"/>
</dbReference>
<keyword evidence="2" id="KW-0238">DNA-binding</keyword>
<evidence type="ECO:0000256" key="3">
    <source>
        <dbReference type="ARBA" id="ARBA00023163"/>
    </source>
</evidence>
<dbReference type="PANTHER" id="PTHR38465">
    <property type="entry name" value="HTH-TYPE TRANSCRIPTIONAL REGULATOR MJ1563-RELATED"/>
    <property type="match status" value="1"/>
</dbReference>
<dbReference type="PANTHER" id="PTHR38465:SF1">
    <property type="entry name" value="HTH-TYPE TRANSCRIPTIONAL REGULATOR MJ1563-RELATED"/>
    <property type="match status" value="1"/>
</dbReference>
<proteinExistence type="predicted"/>
<dbReference type="InterPro" id="IPR011991">
    <property type="entry name" value="ArsR-like_HTH"/>
</dbReference>
<sequence>MMTKTYSDIIKEREAILGTFEALFKARGLGALHGRVFGAILLAVDPMTQDEISEFTGYSVPAVSSAIDELVRVGLVARQKRQDSRKNYYSSRANLDEIMRMVLKTIHDDYVLVVLNKLQSTKADAKGSQDPQMCEHVEFIENYEAKLKDLESYLKRLLDVPLEEKK</sequence>
<keyword evidence="3" id="KW-0804">Transcription</keyword>
<keyword evidence="1" id="KW-0805">Transcription regulation</keyword>
<dbReference type="SUPFAM" id="SSF46785">
    <property type="entry name" value="Winged helix' DNA-binding domain"/>
    <property type="match status" value="1"/>
</dbReference>
<evidence type="ECO:0000256" key="2">
    <source>
        <dbReference type="ARBA" id="ARBA00023125"/>
    </source>
</evidence>
<dbReference type="Proteomes" id="UP000005233">
    <property type="component" value="Chromosome"/>
</dbReference>
<dbReference type="GO" id="GO:0003677">
    <property type="term" value="F:DNA binding"/>
    <property type="evidence" value="ECO:0007669"/>
    <property type="project" value="UniProtKB-KW"/>
</dbReference>
<dbReference type="eggNOG" id="arCOG02795">
    <property type="taxonomic scope" value="Archaea"/>
</dbReference>
<name>H8I496_METCZ</name>
<feature type="domain" description="HTH marR-type" evidence="4">
    <location>
        <begin position="28"/>
        <end position="83"/>
    </location>
</feature>
<dbReference type="GO" id="GO:0003700">
    <property type="term" value="F:DNA-binding transcription factor activity"/>
    <property type="evidence" value="ECO:0007669"/>
    <property type="project" value="InterPro"/>
</dbReference>
<evidence type="ECO:0000259" key="4">
    <source>
        <dbReference type="Pfam" id="PF12802"/>
    </source>
</evidence>
<dbReference type="InterPro" id="IPR052362">
    <property type="entry name" value="HTH-GbsR_regulator"/>
</dbReference>
<keyword evidence="6" id="KW-1185">Reference proteome</keyword>
<dbReference type="Gene3D" id="1.10.10.10">
    <property type="entry name" value="Winged helix-like DNA-binding domain superfamily/Winged helix DNA-binding domain"/>
    <property type="match status" value="1"/>
</dbReference>
<dbReference type="HOGENOM" id="CLU_1599018_0_0_2"/>
<dbReference type="InterPro" id="IPR036388">
    <property type="entry name" value="WH-like_DNA-bd_sf"/>
</dbReference>
<accession>H8I496</accession>